<accession>A0A448GU51</accession>
<evidence type="ECO:0000313" key="2">
    <source>
        <dbReference type="Proteomes" id="UP000274100"/>
    </source>
</evidence>
<dbReference type="KEGG" id="mcun:NCTC10297_00145"/>
<proteinExistence type="predicted"/>
<dbReference type="Proteomes" id="UP000274100">
    <property type="component" value="Chromosome"/>
</dbReference>
<dbReference type="AlphaFoldDB" id="A0A448GU51"/>
<sequence>MINKTNQQTLLKSKFADILSSKYEFNSDEYAKLINEAIFVDLLDDALIILNKMADSNDYSIIFALSFVLEHANLDFVQSNKNQIADIITKAASKNYQRANFYFSEVFQTVLERNIDYQNYLDLFIKSNDADVQNKSIEQLIFLSTHQIQQLTSLSNSIDLSYFHDDFNTLKNKIKNLNIQTTSLTQKKIIAICYLKYSKDRTQSYKIFKENNPELFDFIFFCQLYDN</sequence>
<organism evidence="1 2">
    <name type="scientific">Moraxella cuniculi</name>
    <dbReference type="NCBI Taxonomy" id="34061"/>
    <lineage>
        <taxon>Bacteria</taxon>
        <taxon>Pseudomonadati</taxon>
        <taxon>Pseudomonadota</taxon>
        <taxon>Gammaproteobacteria</taxon>
        <taxon>Moraxellales</taxon>
        <taxon>Moraxellaceae</taxon>
        <taxon>Moraxella</taxon>
    </lineage>
</organism>
<protein>
    <submittedName>
        <fullName evidence="1">Uncharacterized protein</fullName>
    </submittedName>
</protein>
<reference evidence="1 2" key="1">
    <citation type="submission" date="2018-12" db="EMBL/GenBank/DDBJ databases">
        <authorList>
            <consortium name="Pathogen Informatics"/>
        </authorList>
    </citation>
    <scope>NUCLEOTIDE SEQUENCE [LARGE SCALE GENOMIC DNA]</scope>
    <source>
        <strain evidence="1 2">NCTC10297</strain>
    </source>
</reference>
<dbReference type="RefSeq" id="WP_126329424.1">
    <property type="nucleotide sequence ID" value="NZ_LR134343.1"/>
</dbReference>
<dbReference type="EMBL" id="LR134343">
    <property type="protein sequence ID" value="VEG12229.1"/>
    <property type="molecule type" value="Genomic_DNA"/>
</dbReference>
<evidence type="ECO:0000313" key="1">
    <source>
        <dbReference type="EMBL" id="VEG12229.1"/>
    </source>
</evidence>
<dbReference type="OrthoDB" id="6649434at2"/>
<gene>
    <name evidence="1" type="ORF">NCTC10297_00145</name>
</gene>
<name>A0A448GU51_9GAMM</name>